<accession>A0A9D2G8Z5</accession>
<dbReference type="EMBL" id="DXAY01000209">
    <property type="protein sequence ID" value="HIZ75343.1"/>
    <property type="molecule type" value="Genomic_DNA"/>
</dbReference>
<protein>
    <submittedName>
        <fullName evidence="1">Uncharacterized protein</fullName>
    </submittedName>
</protein>
<reference evidence="1" key="2">
    <citation type="submission" date="2021-04" db="EMBL/GenBank/DDBJ databases">
        <authorList>
            <person name="Gilroy R."/>
        </authorList>
    </citation>
    <scope>NUCLEOTIDE SEQUENCE</scope>
    <source>
        <strain evidence="1">CHK196-3914</strain>
    </source>
</reference>
<dbReference type="AlphaFoldDB" id="A0A9D2G8Z5"/>
<name>A0A9D2G8Z5_9FIRM</name>
<comment type="caution">
    <text evidence="1">The sequence shown here is derived from an EMBL/GenBank/DDBJ whole genome shotgun (WGS) entry which is preliminary data.</text>
</comment>
<organism evidence="1 2">
    <name type="scientific">Candidatus Mediterraneibacter stercoravium</name>
    <dbReference type="NCBI Taxonomy" id="2838685"/>
    <lineage>
        <taxon>Bacteria</taxon>
        <taxon>Bacillati</taxon>
        <taxon>Bacillota</taxon>
        <taxon>Clostridia</taxon>
        <taxon>Lachnospirales</taxon>
        <taxon>Lachnospiraceae</taxon>
        <taxon>Mediterraneibacter</taxon>
    </lineage>
</organism>
<proteinExistence type="predicted"/>
<evidence type="ECO:0000313" key="1">
    <source>
        <dbReference type="EMBL" id="HIZ75343.1"/>
    </source>
</evidence>
<evidence type="ECO:0000313" key="2">
    <source>
        <dbReference type="Proteomes" id="UP000824116"/>
    </source>
</evidence>
<dbReference type="Proteomes" id="UP000824116">
    <property type="component" value="Unassembled WGS sequence"/>
</dbReference>
<sequence length="67" mass="7704">MIVSEVGKSQETAFPHFLHKKETMEIFGSIGDDYFTLLYGKTYKNRKRMICSGLEINCAGRIEHETC</sequence>
<reference evidence="1" key="1">
    <citation type="journal article" date="2021" name="PeerJ">
        <title>Extensive microbial diversity within the chicken gut microbiome revealed by metagenomics and culture.</title>
        <authorList>
            <person name="Gilroy R."/>
            <person name="Ravi A."/>
            <person name="Getino M."/>
            <person name="Pursley I."/>
            <person name="Horton D.L."/>
            <person name="Alikhan N.F."/>
            <person name="Baker D."/>
            <person name="Gharbi K."/>
            <person name="Hall N."/>
            <person name="Watson M."/>
            <person name="Adriaenssens E.M."/>
            <person name="Foster-Nyarko E."/>
            <person name="Jarju S."/>
            <person name="Secka A."/>
            <person name="Antonio M."/>
            <person name="Oren A."/>
            <person name="Chaudhuri R.R."/>
            <person name="La Ragione R."/>
            <person name="Hildebrand F."/>
            <person name="Pallen M.J."/>
        </authorList>
    </citation>
    <scope>NUCLEOTIDE SEQUENCE</scope>
    <source>
        <strain evidence="1">CHK196-3914</strain>
    </source>
</reference>
<gene>
    <name evidence="1" type="ORF">H9723_08925</name>
</gene>